<evidence type="ECO:0000313" key="1">
    <source>
        <dbReference type="EMBL" id="KIM53825.1"/>
    </source>
</evidence>
<dbReference type="AlphaFoldDB" id="A0A0C3CZ37"/>
<gene>
    <name evidence="1" type="ORF">SCLCIDRAFT_31563</name>
</gene>
<accession>A0A0C3CZ37</accession>
<reference evidence="1 2" key="1">
    <citation type="submission" date="2014-04" db="EMBL/GenBank/DDBJ databases">
        <authorList>
            <consortium name="DOE Joint Genome Institute"/>
            <person name="Kuo A."/>
            <person name="Kohler A."/>
            <person name="Nagy L.G."/>
            <person name="Floudas D."/>
            <person name="Copeland A."/>
            <person name="Barry K.W."/>
            <person name="Cichocki N."/>
            <person name="Veneault-Fourrey C."/>
            <person name="LaButti K."/>
            <person name="Lindquist E.A."/>
            <person name="Lipzen A."/>
            <person name="Lundell T."/>
            <person name="Morin E."/>
            <person name="Murat C."/>
            <person name="Sun H."/>
            <person name="Tunlid A."/>
            <person name="Henrissat B."/>
            <person name="Grigoriev I.V."/>
            <person name="Hibbett D.S."/>
            <person name="Martin F."/>
            <person name="Nordberg H.P."/>
            <person name="Cantor M.N."/>
            <person name="Hua S.X."/>
        </authorList>
    </citation>
    <scope>NUCLEOTIDE SEQUENCE [LARGE SCALE GENOMIC DNA]</scope>
    <source>
        <strain evidence="1 2">Foug A</strain>
    </source>
</reference>
<dbReference type="HOGENOM" id="CLU_2513952_0_0_1"/>
<evidence type="ECO:0000313" key="2">
    <source>
        <dbReference type="Proteomes" id="UP000053989"/>
    </source>
</evidence>
<dbReference type="InParanoid" id="A0A0C3CZ37"/>
<keyword evidence="2" id="KW-1185">Reference proteome</keyword>
<organism evidence="1 2">
    <name type="scientific">Scleroderma citrinum Foug A</name>
    <dbReference type="NCBI Taxonomy" id="1036808"/>
    <lineage>
        <taxon>Eukaryota</taxon>
        <taxon>Fungi</taxon>
        <taxon>Dikarya</taxon>
        <taxon>Basidiomycota</taxon>
        <taxon>Agaricomycotina</taxon>
        <taxon>Agaricomycetes</taxon>
        <taxon>Agaricomycetidae</taxon>
        <taxon>Boletales</taxon>
        <taxon>Sclerodermatineae</taxon>
        <taxon>Sclerodermataceae</taxon>
        <taxon>Scleroderma</taxon>
    </lineage>
</organism>
<proteinExistence type="predicted"/>
<dbReference type="Proteomes" id="UP000053989">
    <property type="component" value="Unassembled WGS sequence"/>
</dbReference>
<sequence length="85" mass="9522">MKCKFGDSKDLLTVYLQKRKRSETFLSVFLPNKLTRLVDGGSPSRQVISLKRKCSAEFVGTHQPNKVARMAAQVITPSSLPDQQN</sequence>
<name>A0A0C3CZ37_9AGAM</name>
<reference evidence="2" key="2">
    <citation type="submission" date="2015-01" db="EMBL/GenBank/DDBJ databases">
        <title>Evolutionary Origins and Diversification of the Mycorrhizal Mutualists.</title>
        <authorList>
            <consortium name="DOE Joint Genome Institute"/>
            <consortium name="Mycorrhizal Genomics Consortium"/>
            <person name="Kohler A."/>
            <person name="Kuo A."/>
            <person name="Nagy L.G."/>
            <person name="Floudas D."/>
            <person name="Copeland A."/>
            <person name="Barry K.W."/>
            <person name="Cichocki N."/>
            <person name="Veneault-Fourrey C."/>
            <person name="LaButti K."/>
            <person name="Lindquist E.A."/>
            <person name="Lipzen A."/>
            <person name="Lundell T."/>
            <person name="Morin E."/>
            <person name="Murat C."/>
            <person name="Riley R."/>
            <person name="Ohm R."/>
            <person name="Sun H."/>
            <person name="Tunlid A."/>
            <person name="Henrissat B."/>
            <person name="Grigoriev I.V."/>
            <person name="Hibbett D.S."/>
            <person name="Martin F."/>
        </authorList>
    </citation>
    <scope>NUCLEOTIDE SEQUENCE [LARGE SCALE GENOMIC DNA]</scope>
    <source>
        <strain evidence="2">Foug A</strain>
    </source>
</reference>
<dbReference type="OrthoDB" id="10570174at2759"/>
<protein>
    <submittedName>
        <fullName evidence="1">Uncharacterized protein</fullName>
    </submittedName>
</protein>
<dbReference type="EMBL" id="KN822169">
    <property type="protein sequence ID" value="KIM53825.1"/>
    <property type="molecule type" value="Genomic_DNA"/>
</dbReference>